<sequence length="415" mass="44626">MDEYPAYPAPVYPTDVDESEIVRIVMISGEMKGADLSFWQAAQITRELDACASTASVAVGRGRLRERGIERFPIRIGDGVQVLIGMGSVSTPVLVGWIEKINRTRSAEEHGVNVQIRSVTGDLVDCSALNSPGQWTRAKLSRILTDLVTTPFAVPIRVPAEFDRIVPNFELEQGEKVFEAVERLAHSAGLIVHDTAAGVLIATRPGLVRAAASLVHLDGPDGAPDPRNNVLESDGEEDGSKRFSLYVAKGQSEGTGEKWASIAGEDEGGSAARRVGASGKARDDGVRRYRPKIINPPGEASAADCRRLAQWECARRAGKGSRLVHGVRGWRQTKGGSLWDIGLIAPVQDDNAGLYRDLLITSVSLAINERGRRAVVTLEPPEAWEPQPVIPQKGGGEESGKWASVAKATKSGYRG</sequence>
<gene>
    <name evidence="4" type="ORF">K678_11276</name>
</gene>
<reference evidence="4 5" key="1">
    <citation type="submission" date="2013-04" db="EMBL/GenBank/DDBJ databases">
        <authorList>
            <person name="Kuznetsov B."/>
            <person name="Ivanovsky R."/>
        </authorList>
    </citation>
    <scope>NUCLEOTIDE SEQUENCE [LARGE SCALE GENOMIC DNA]</scope>
    <source>
        <strain evidence="4 5">MGU-K5</strain>
    </source>
</reference>
<dbReference type="eggNOG" id="COG4379">
    <property type="taxonomic scope" value="Bacteria"/>
</dbReference>
<feature type="domain" description="Baseplate hub protein gp44/GpP-like second" evidence="3">
    <location>
        <begin position="120"/>
        <end position="204"/>
    </location>
</feature>
<protein>
    <submittedName>
        <fullName evidence="4">Bacteriophage Mu P</fullName>
    </submittedName>
</protein>
<proteinExistence type="predicted"/>
<dbReference type="RefSeq" id="WP_021132568.1">
    <property type="nucleotide sequence ID" value="NZ_AQPH01000042.1"/>
</dbReference>
<dbReference type="Pfam" id="PF21929">
    <property type="entry name" value="GpP_4th"/>
    <property type="match status" value="1"/>
</dbReference>
<dbReference type="EMBL" id="AQPH01000042">
    <property type="protein sequence ID" value="EPY01375.1"/>
    <property type="molecule type" value="Genomic_DNA"/>
</dbReference>
<dbReference type="Gene3D" id="3.30.1920.10">
    <property type="entry name" value="Baseplate protein-like domains - 2 layer sandwich fold"/>
    <property type="match status" value="1"/>
</dbReference>
<evidence type="ECO:0000259" key="3">
    <source>
        <dbReference type="Pfam" id="PF22255"/>
    </source>
</evidence>
<dbReference type="STRING" id="1316936.K678_11276"/>
<organism evidence="4 5">
    <name type="scientific">Magnetospirillum fulvum MGU-K5</name>
    <dbReference type="NCBI Taxonomy" id="1316936"/>
    <lineage>
        <taxon>Bacteria</taxon>
        <taxon>Pseudomonadati</taxon>
        <taxon>Pseudomonadota</taxon>
        <taxon>Alphaproteobacteria</taxon>
        <taxon>Rhodospirillales</taxon>
        <taxon>Rhodospirillaceae</taxon>
        <taxon>Magnetospirillum</taxon>
    </lineage>
</organism>
<feature type="region of interest" description="Disordered" evidence="1">
    <location>
        <begin position="218"/>
        <end position="238"/>
    </location>
</feature>
<evidence type="ECO:0000256" key="1">
    <source>
        <dbReference type="SAM" id="MobiDB-lite"/>
    </source>
</evidence>
<dbReference type="AlphaFoldDB" id="S9TS44"/>
<dbReference type="Gene3D" id="3.55.50.10">
    <property type="entry name" value="Baseplate protein-like domains"/>
    <property type="match status" value="1"/>
</dbReference>
<evidence type="ECO:0000259" key="2">
    <source>
        <dbReference type="Pfam" id="PF21929"/>
    </source>
</evidence>
<evidence type="ECO:0000313" key="4">
    <source>
        <dbReference type="EMBL" id="EPY01375.1"/>
    </source>
</evidence>
<dbReference type="Proteomes" id="UP000015350">
    <property type="component" value="Unassembled WGS sequence"/>
</dbReference>
<feature type="domain" description="Baseplate hub protein gp44/GpP-like C-terminal" evidence="2">
    <location>
        <begin position="302"/>
        <end position="386"/>
    </location>
</feature>
<dbReference type="SUPFAM" id="SSF69279">
    <property type="entry name" value="Phage tail proteins"/>
    <property type="match status" value="2"/>
</dbReference>
<dbReference type="PIRSF" id="PIRSF004440">
    <property type="entry name" value="GpP"/>
    <property type="match status" value="1"/>
</dbReference>
<comment type="caution">
    <text evidence="4">The sequence shown here is derived from an EMBL/GenBank/DDBJ whole genome shotgun (WGS) entry which is preliminary data.</text>
</comment>
<dbReference type="Pfam" id="PF22255">
    <property type="entry name" value="Gp44-like_2nd"/>
    <property type="match status" value="1"/>
</dbReference>
<dbReference type="OrthoDB" id="9016931at2"/>
<feature type="region of interest" description="Disordered" evidence="1">
    <location>
        <begin position="384"/>
        <end position="415"/>
    </location>
</feature>
<name>S9TS44_MAGFU</name>
<dbReference type="InterPro" id="IPR023399">
    <property type="entry name" value="Baseplate-like_2-layer_sand"/>
</dbReference>
<dbReference type="InterPro" id="IPR053981">
    <property type="entry name" value="Gp44/GpP-like_2nd"/>
</dbReference>
<evidence type="ECO:0000313" key="5">
    <source>
        <dbReference type="Proteomes" id="UP000015350"/>
    </source>
</evidence>
<dbReference type="Gene3D" id="2.30.300.10">
    <property type="entry name" value="Baseplate protein-like domain - beta roll fold"/>
    <property type="match status" value="1"/>
</dbReference>
<accession>S9TS44</accession>
<dbReference type="InterPro" id="IPR053982">
    <property type="entry name" value="Gp44/GpP-like_C"/>
</dbReference>
<dbReference type="InterPro" id="IPR026276">
    <property type="entry name" value="Baseplate_GpP"/>
</dbReference>